<dbReference type="PRINTS" id="PR00107">
    <property type="entry name" value="PHOSPHOCPHPR"/>
</dbReference>
<dbReference type="PANTHER" id="PTHR33705:SF2">
    <property type="entry name" value="PHOSPHOCARRIER PROTEIN NPR"/>
    <property type="match status" value="1"/>
</dbReference>
<dbReference type="InterPro" id="IPR035895">
    <property type="entry name" value="HPr-like_sf"/>
</dbReference>
<evidence type="ECO:0000256" key="2">
    <source>
        <dbReference type="ARBA" id="ARBA00022490"/>
    </source>
</evidence>
<name>A0ABN2T2R7_9ACTN</name>
<dbReference type="InterPro" id="IPR000032">
    <property type="entry name" value="HPr-like"/>
</dbReference>
<dbReference type="Pfam" id="PF00381">
    <property type="entry name" value="PTS-HPr"/>
    <property type="match status" value="1"/>
</dbReference>
<dbReference type="EMBL" id="BAAAQM010000058">
    <property type="protein sequence ID" value="GAA1996800.1"/>
    <property type="molecule type" value="Genomic_DNA"/>
</dbReference>
<evidence type="ECO:0000313" key="6">
    <source>
        <dbReference type="Proteomes" id="UP001499854"/>
    </source>
</evidence>
<gene>
    <name evidence="5" type="ORF">GCM10009838_72460</name>
</gene>
<accession>A0ABN2T2R7</accession>
<dbReference type="PROSITE" id="PS51350">
    <property type="entry name" value="PTS_HPR_DOM"/>
    <property type="match status" value="1"/>
</dbReference>
<dbReference type="Proteomes" id="UP001499854">
    <property type="component" value="Unassembled WGS sequence"/>
</dbReference>
<reference evidence="5 6" key="1">
    <citation type="journal article" date="2019" name="Int. J. Syst. Evol. Microbiol.">
        <title>The Global Catalogue of Microorganisms (GCM) 10K type strain sequencing project: providing services to taxonomists for standard genome sequencing and annotation.</title>
        <authorList>
            <consortium name="The Broad Institute Genomics Platform"/>
            <consortium name="The Broad Institute Genome Sequencing Center for Infectious Disease"/>
            <person name="Wu L."/>
            <person name="Ma J."/>
        </authorList>
    </citation>
    <scope>NUCLEOTIDE SEQUENCE [LARGE SCALE GENOMIC DNA]</scope>
    <source>
        <strain evidence="5 6">JCM 16013</strain>
    </source>
</reference>
<keyword evidence="6" id="KW-1185">Reference proteome</keyword>
<comment type="subcellular location">
    <subcellularLocation>
        <location evidence="1">Cytoplasm</location>
    </subcellularLocation>
</comment>
<sequence>MPERTVTVGSRSGLHARSAKLFVRAASAQPVPVRLRVGDRPAVDARSILAVLTQRVKQGTEVTLEADGEGAEQVLAALAELLGRDLDEEGEGARADG</sequence>
<keyword evidence="3" id="KW-0598">Phosphotransferase system</keyword>
<dbReference type="NCBIfam" id="TIGR01003">
    <property type="entry name" value="PTS_HPr_family"/>
    <property type="match status" value="1"/>
</dbReference>
<evidence type="ECO:0000259" key="4">
    <source>
        <dbReference type="PROSITE" id="PS51350"/>
    </source>
</evidence>
<evidence type="ECO:0000256" key="1">
    <source>
        <dbReference type="ARBA" id="ARBA00004496"/>
    </source>
</evidence>
<feature type="domain" description="HPr" evidence="4">
    <location>
        <begin position="1"/>
        <end position="89"/>
    </location>
</feature>
<evidence type="ECO:0000313" key="5">
    <source>
        <dbReference type="EMBL" id="GAA1996800.1"/>
    </source>
</evidence>
<protein>
    <submittedName>
        <fullName evidence="5">HPr family phosphocarrier protein</fullName>
    </submittedName>
</protein>
<organism evidence="5 6">
    <name type="scientific">Catenulispora subtropica</name>
    <dbReference type="NCBI Taxonomy" id="450798"/>
    <lineage>
        <taxon>Bacteria</taxon>
        <taxon>Bacillati</taxon>
        <taxon>Actinomycetota</taxon>
        <taxon>Actinomycetes</taxon>
        <taxon>Catenulisporales</taxon>
        <taxon>Catenulisporaceae</taxon>
        <taxon>Catenulispora</taxon>
    </lineage>
</organism>
<proteinExistence type="predicted"/>
<dbReference type="InterPro" id="IPR050399">
    <property type="entry name" value="HPr"/>
</dbReference>
<dbReference type="PANTHER" id="PTHR33705">
    <property type="entry name" value="PHOSPHOCARRIER PROTEIN HPR"/>
    <property type="match status" value="1"/>
</dbReference>
<evidence type="ECO:0000256" key="3">
    <source>
        <dbReference type="ARBA" id="ARBA00022683"/>
    </source>
</evidence>
<comment type="caution">
    <text evidence="5">The sequence shown here is derived from an EMBL/GenBank/DDBJ whole genome shotgun (WGS) entry which is preliminary data.</text>
</comment>
<dbReference type="RefSeq" id="WP_344661695.1">
    <property type="nucleotide sequence ID" value="NZ_BAAAQM010000058.1"/>
</dbReference>
<dbReference type="SUPFAM" id="SSF55594">
    <property type="entry name" value="HPr-like"/>
    <property type="match status" value="1"/>
</dbReference>
<dbReference type="Gene3D" id="3.30.1340.10">
    <property type="entry name" value="HPr-like"/>
    <property type="match status" value="1"/>
</dbReference>
<keyword evidence="2" id="KW-0963">Cytoplasm</keyword>